<protein>
    <submittedName>
        <fullName evidence="2">Uncharacterized protein</fullName>
    </submittedName>
</protein>
<comment type="caution">
    <text evidence="2">The sequence shown here is derived from an EMBL/GenBank/DDBJ whole genome shotgun (WGS) entry which is preliminary data.</text>
</comment>
<dbReference type="PANTHER" id="PTHR12334:SF6">
    <property type="entry name" value="BAG FAMILY MOLECULAR CHAPERONE REGULATOR 2"/>
    <property type="match status" value="1"/>
</dbReference>
<dbReference type="Proteomes" id="UP001374579">
    <property type="component" value="Unassembled WGS sequence"/>
</dbReference>
<dbReference type="Gene3D" id="1.20.58.890">
    <property type="match status" value="1"/>
</dbReference>
<dbReference type="GO" id="GO:0050821">
    <property type="term" value="P:protein stabilization"/>
    <property type="evidence" value="ECO:0007669"/>
    <property type="project" value="TreeGrafter"/>
</dbReference>
<reference evidence="2 3" key="1">
    <citation type="submission" date="2024-02" db="EMBL/GenBank/DDBJ databases">
        <title>Chromosome-scale genome assembly of the rough periwinkle Littorina saxatilis.</title>
        <authorList>
            <person name="De Jode A."/>
            <person name="Faria R."/>
            <person name="Formenti G."/>
            <person name="Sims Y."/>
            <person name="Smith T.P."/>
            <person name="Tracey A."/>
            <person name="Wood J.M.D."/>
            <person name="Zagrodzka Z.B."/>
            <person name="Johannesson K."/>
            <person name="Butlin R.K."/>
            <person name="Leder E.H."/>
        </authorList>
    </citation>
    <scope>NUCLEOTIDE SEQUENCE [LARGE SCALE GENOMIC DNA]</scope>
    <source>
        <strain evidence="2">Snail1</strain>
        <tissue evidence="2">Muscle</tissue>
    </source>
</reference>
<feature type="compositionally biased region" description="Basic and acidic residues" evidence="1">
    <location>
        <begin position="270"/>
        <end position="280"/>
    </location>
</feature>
<dbReference type="GO" id="GO:0000774">
    <property type="term" value="F:adenyl-nucleotide exchange factor activity"/>
    <property type="evidence" value="ECO:0007669"/>
    <property type="project" value="InterPro"/>
</dbReference>
<sequence>MAAAASSSDDEMNKNPIAADSYTLCSFVDEVESRVDMFRKQAMAMVGEQASLLLIIDQLKNDCCKSDLSPEDYQELVTNMERLKARIEAVQIHVHTVRDDGQVEALDKVNNALQELHSRLYSEEHARSTAVKQAHTYLNACLPEAVGSVDLSFQSMVIGCALDDQKDVRRRLETLLRDCSRQTRPGSTHSSVKKTDPASSERSNNATASLESTNTGEASVKNKPTSNKEKDANSRDSIQNHLREEWFSAPNSNSKDDDLSVTQQQGESIEQLHAKTDNTKHNHSNHPA</sequence>
<evidence type="ECO:0000256" key="1">
    <source>
        <dbReference type="SAM" id="MobiDB-lite"/>
    </source>
</evidence>
<keyword evidence="3" id="KW-1185">Reference proteome</keyword>
<dbReference type="AlphaFoldDB" id="A0AAN9B6N0"/>
<gene>
    <name evidence="2" type="ORF">V1264_022794</name>
</gene>
<proteinExistence type="predicted"/>
<dbReference type="InterPro" id="IPR037689">
    <property type="entry name" value="BAG2"/>
</dbReference>
<organism evidence="2 3">
    <name type="scientific">Littorina saxatilis</name>
    <dbReference type="NCBI Taxonomy" id="31220"/>
    <lineage>
        <taxon>Eukaryota</taxon>
        <taxon>Metazoa</taxon>
        <taxon>Spiralia</taxon>
        <taxon>Lophotrochozoa</taxon>
        <taxon>Mollusca</taxon>
        <taxon>Gastropoda</taxon>
        <taxon>Caenogastropoda</taxon>
        <taxon>Littorinimorpha</taxon>
        <taxon>Littorinoidea</taxon>
        <taxon>Littorinidae</taxon>
        <taxon>Littorina</taxon>
    </lineage>
</organism>
<evidence type="ECO:0000313" key="3">
    <source>
        <dbReference type="Proteomes" id="UP001374579"/>
    </source>
</evidence>
<dbReference type="GO" id="GO:0051087">
    <property type="term" value="F:protein-folding chaperone binding"/>
    <property type="evidence" value="ECO:0007669"/>
    <property type="project" value="InterPro"/>
</dbReference>
<dbReference type="PANTHER" id="PTHR12334">
    <property type="entry name" value="BAG FAMILY MOLECULAR CHAPERONE REGULATOR 2"/>
    <property type="match status" value="1"/>
</dbReference>
<dbReference type="EMBL" id="JBAMIC010000011">
    <property type="protein sequence ID" value="KAK7099733.1"/>
    <property type="molecule type" value="Genomic_DNA"/>
</dbReference>
<feature type="compositionally biased region" description="Polar residues" evidence="1">
    <location>
        <begin position="197"/>
        <end position="225"/>
    </location>
</feature>
<feature type="region of interest" description="Disordered" evidence="1">
    <location>
        <begin position="179"/>
        <end position="288"/>
    </location>
</feature>
<accession>A0AAN9B6N0</accession>
<name>A0AAN9B6N0_9CAEN</name>
<evidence type="ECO:0000313" key="2">
    <source>
        <dbReference type="EMBL" id="KAK7099733.1"/>
    </source>
</evidence>